<dbReference type="FunFam" id="3.30.40.10:FF:000008">
    <property type="entry name" value="Bromodomain containing 1, isoform CRA_a"/>
    <property type="match status" value="1"/>
</dbReference>
<dbReference type="Pfam" id="PF00855">
    <property type="entry name" value="PWWP"/>
    <property type="match status" value="1"/>
</dbReference>
<dbReference type="OrthoDB" id="20839at2759"/>
<feature type="region of interest" description="Disordered" evidence="11">
    <location>
        <begin position="1"/>
        <end position="29"/>
    </location>
</feature>
<dbReference type="SUPFAM" id="SSF57903">
    <property type="entry name" value="FYVE/PHD zinc finger"/>
    <property type="match status" value="1"/>
</dbReference>
<dbReference type="InterPro" id="IPR034732">
    <property type="entry name" value="EPHD"/>
</dbReference>
<evidence type="ECO:0000256" key="3">
    <source>
        <dbReference type="ARBA" id="ARBA00022737"/>
    </source>
</evidence>
<keyword evidence="8" id="KW-0539">Nucleus</keyword>
<dbReference type="Pfam" id="PF13832">
    <property type="entry name" value="zf-HC5HC2H_2"/>
    <property type="match status" value="1"/>
</dbReference>
<dbReference type="SMART" id="SM00249">
    <property type="entry name" value="PHD"/>
    <property type="match status" value="2"/>
</dbReference>
<comment type="caution">
    <text evidence="16">The sequence shown here is derived from an EMBL/GenBank/DDBJ whole genome shotgun (WGS) entry which is preliminary data.</text>
</comment>
<protein>
    <submittedName>
        <fullName evidence="16">NuA3 HAT complex component nto1</fullName>
    </submittedName>
</protein>
<feature type="compositionally biased region" description="Acidic residues" evidence="11">
    <location>
        <begin position="949"/>
        <end position="989"/>
    </location>
</feature>
<feature type="compositionally biased region" description="Acidic residues" evidence="11">
    <location>
        <begin position="840"/>
        <end position="864"/>
    </location>
</feature>
<keyword evidence="7 9" id="KW-0103">Bromodomain</keyword>
<dbReference type="SUPFAM" id="SSF63748">
    <property type="entry name" value="Tudor/PWWP/MBT"/>
    <property type="match status" value="1"/>
</dbReference>
<dbReference type="SUPFAM" id="SSF47370">
    <property type="entry name" value="Bromodomain"/>
    <property type="match status" value="1"/>
</dbReference>
<feature type="region of interest" description="Disordered" evidence="11">
    <location>
        <begin position="764"/>
        <end position="1186"/>
    </location>
</feature>
<dbReference type="STRING" id="92696.A0A4R0R286"/>
<feature type="compositionally biased region" description="Basic and acidic residues" evidence="11">
    <location>
        <begin position="1114"/>
        <end position="1149"/>
    </location>
</feature>
<keyword evidence="3" id="KW-0677">Repeat</keyword>
<feature type="region of interest" description="Disordered" evidence="11">
    <location>
        <begin position="305"/>
        <end position="339"/>
    </location>
</feature>
<keyword evidence="2" id="KW-0479">Metal-binding</keyword>
<dbReference type="InterPro" id="IPR000313">
    <property type="entry name" value="PWWP_dom"/>
</dbReference>
<dbReference type="Gene3D" id="2.30.30.140">
    <property type="match status" value="1"/>
</dbReference>
<feature type="compositionally biased region" description="Acidic residues" evidence="11">
    <location>
        <begin position="1019"/>
        <end position="1047"/>
    </location>
</feature>
<dbReference type="PANTHER" id="PTHR13793">
    <property type="entry name" value="PHD FINGER PROTEINS"/>
    <property type="match status" value="1"/>
</dbReference>
<feature type="domain" description="Bromo" evidence="12">
    <location>
        <begin position="478"/>
        <end position="548"/>
    </location>
</feature>
<evidence type="ECO:0000313" key="16">
    <source>
        <dbReference type="EMBL" id="TCD61141.1"/>
    </source>
</evidence>
<feature type="compositionally biased region" description="Acidic residues" evidence="11">
    <location>
        <begin position="997"/>
        <end position="1009"/>
    </location>
</feature>
<dbReference type="Gene3D" id="3.30.40.10">
    <property type="entry name" value="Zinc/RING finger domain, C3HC4 (zinc finger)"/>
    <property type="match status" value="2"/>
</dbReference>
<evidence type="ECO:0000256" key="7">
    <source>
        <dbReference type="ARBA" id="ARBA00023117"/>
    </source>
</evidence>
<evidence type="ECO:0000259" key="14">
    <source>
        <dbReference type="PROSITE" id="PS50812"/>
    </source>
</evidence>
<feature type="compositionally biased region" description="Acidic residues" evidence="11">
    <location>
        <begin position="822"/>
        <end position="832"/>
    </location>
</feature>
<evidence type="ECO:0000256" key="9">
    <source>
        <dbReference type="PROSITE-ProRule" id="PRU00035"/>
    </source>
</evidence>
<dbReference type="Gene3D" id="1.20.920.10">
    <property type="entry name" value="Bromodomain-like"/>
    <property type="match status" value="1"/>
</dbReference>
<dbReference type="PROSITE" id="PS01359">
    <property type="entry name" value="ZF_PHD_1"/>
    <property type="match status" value="1"/>
</dbReference>
<keyword evidence="5" id="KW-0862">Zinc</keyword>
<proteinExistence type="predicted"/>
<evidence type="ECO:0000256" key="11">
    <source>
        <dbReference type="SAM" id="MobiDB-lite"/>
    </source>
</evidence>
<dbReference type="InterPro" id="IPR011011">
    <property type="entry name" value="Znf_FYVE_PHD"/>
</dbReference>
<evidence type="ECO:0000256" key="6">
    <source>
        <dbReference type="ARBA" id="ARBA00022990"/>
    </source>
</evidence>
<dbReference type="PROSITE" id="PS50812">
    <property type="entry name" value="PWWP"/>
    <property type="match status" value="1"/>
</dbReference>
<dbReference type="SMART" id="SM00293">
    <property type="entry name" value="PWWP"/>
    <property type="match status" value="1"/>
</dbReference>
<feature type="compositionally biased region" description="Acidic residues" evidence="11">
    <location>
        <begin position="1076"/>
        <end position="1099"/>
    </location>
</feature>
<dbReference type="InterPro" id="IPR018359">
    <property type="entry name" value="Bromodomain_CS"/>
</dbReference>
<feature type="region of interest" description="Disordered" evidence="11">
    <location>
        <begin position="683"/>
        <end position="702"/>
    </location>
</feature>
<sequence length="1303" mass="146501">MARRAGTPPPALPKVSFTKVQDDYSKQPKGVHDLQARSYGYNDTNTDFQRPDHYIRYIEPLESELAIQVEYDMDEQDQAWLDSLNADRKKDQLDKISYETFEIVMDRLEKEWFDLTKNIPKSDFALPSEDSTCAICDDSEGENTNAIVFCDGCNLAVHQDCYGVPYIPEGQWLCRKCTVFPESPVSCILCPNEGGAFKQTAHGDWVHLLCAIWIPETRVANDVFMEPVTDIEKITRQRWKLRCEVCGIREGACIQCTKSSCVLAFHTTCARKERLLMPMKATQGLEAPTLACFCEKHLPKEQADAREAALEAEREAAEDETEGETPGTKSPKSSKTARAYAKTYKPGPPIVPFIIVRRILQYIGKIIIRHKEKFVLLVCKYWSLKREARRGAPLLKRLHLEPWTANSSSRQHTDEDKAIKLKYLKRLRSDLELVRDLTKIVRKREIQKLHQVEPIRDVLSLIIFPHEGPLRMAFEKIMSADRLDFFKNPVSKTEVPDYYEIIKKPMTWSAIDQKLDAHEYWDLQDFKDDVYLVLSNALTYNPPSTAIYRAAERVQNSANNIMRDLEEKLLQQKPAAEDAPTLNDAPALADNVNVTPSSLDTMLGNLEPPLPLLNLLTSDDSIKEASKLLLSSSPMTSLFSYELPVLKPLPTPPPKKPTRSEMAQARKRERKAAALDAAPGFRATRARRAASQTTTGDVEAEAEVPLVIPVPIPGAPPPEAAEGSRRTHKKPKVVLPGQPEEVAMVEDVDNQESFKYFDAGWVLPPERRRGNRPPVEKRPVPPPKKRQRTDREKSLLSTYSTSARENETLQTPSVGTVGLPDADVEVDGDGDAEPAHTDGEPEAQEPEPETVDEQAPDAMEVDDQAEPHEPEAVIPSEEPEVEVEPPPEVVPSEEDVVPPEVDEMDVDQPAADDNTKATEPLAVDDQEEAEEEYPPPEADVSMEVPPSEENPEADDSAEAPAEDEVVEEPQKDDDETVSDDDATVPDEEPGVLPDVQIDVESEDEVEPDEVVVGAGAEGEIPEAEEDVVVDADGEDEVPVVEEEEEEPIVERGDGAVAAESGDLEEDEDEPVKAEEEEKEEQQEEAEEKEGPESEDEEEPEPPRQIIIIETLDTPETRREKNKIKKEARLRMLAERDRQRNDEAGTSHESDGDEDEKAPSELTALSSSEDEEEPEAKPLDPNAVKLSEDGSIEGGTLVWAKLQSWPWWPAVVYEDDDSDIPEKIHEQKQLDEVNAQGRLYLVRFFDKKRHWQWLEHNKLLELGEDDVLDGDLLASTSRRQRWKKGANDKTGCRKAYRQAIEEKE</sequence>
<dbReference type="EMBL" id="RWJN01000500">
    <property type="protein sequence ID" value="TCD61141.1"/>
    <property type="molecule type" value="Genomic_DNA"/>
</dbReference>
<evidence type="ECO:0000256" key="4">
    <source>
        <dbReference type="ARBA" id="ARBA00022771"/>
    </source>
</evidence>
<evidence type="ECO:0000259" key="15">
    <source>
        <dbReference type="PROSITE" id="PS51805"/>
    </source>
</evidence>
<dbReference type="InterPro" id="IPR013083">
    <property type="entry name" value="Znf_RING/FYVE/PHD"/>
</dbReference>
<feature type="region of interest" description="Disordered" evidence="11">
    <location>
        <begin position="708"/>
        <end position="738"/>
    </location>
</feature>
<dbReference type="CDD" id="cd04369">
    <property type="entry name" value="Bromodomain"/>
    <property type="match status" value="1"/>
</dbReference>
<feature type="compositionally biased region" description="Acidic residues" evidence="11">
    <location>
        <begin position="877"/>
        <end position="906"/>
    </location>
</feature>
<reference evidence="16 17" key="1">
    <citation type="submission" date="2018-11" db="EMBL/GenBank/DDBJ databases">
        <title>Genome assembly of Steccherinum ochraceum LE-BIN_3174, the white-rot fungus of the Steccherinaceae family (The Residual Polyporoid clade, Polyporales, Basidiomycota).</title>
        <authorList>
            <person name="Fedorova T.V."/>
            <person name="Glazunova O.A."/>
            <person name="Landesman E.O."/>
            <person name="Moiseenko K.V."/>
            <person name="Psurtseva N.V."/>
            <person name="Savinova O.S."/>
            <person name="Shakhova N.V."/>
            <person name="Tyazhelova T.V."/>
            <person name="Vasina D.V."/>
        </authorList>
    </citation>
    <scope>NUCLEOTIDE SEQUENCE [LARGE SCALE GENOMIC DNA]</scope>
    <source>
        <strain evidence="16 17">LE-BIN_3174</strain>
    </source>
</reference>
<evidence type="ECO:0000259" key="12">
    <source>
        <dbReference type="PROSITE" id="PS50014"/>
    </source>
</evidence>
<evidence type="ECO:0000313" key="17">
    <source>
        <dbReference type="Proteomes" id="UP000292702"/>
    </source>
</evidence>
<feature type="compositionally biased region" description="Basic and acidic residues" evidence="11">
    <location>
        <begin position="305"/>
        <end position="315"/>
    </location>
</feature>
<dbReference type="InterPro" id="IPR019786">
    <property type="entry name" value="Zinc_finger_PHD-type_CS"/>
</dbReference>
<dbReference type="InterPro" id="IPR001487">
    <property type="entry name" value="Bromodomain"/>
</dbReference>
<dbReference type="GO" id="GO:0006325">
    <property type="term" value="P:chromatin organization"/>
    <property type="evidence" value="ECO:0007669"/>
    <property type="project" value="UniProtKB-ARBA"/>
</dbReference>
<keyword evidence="4 10" id="KW-0863">Zinc-finger</keyword>
<dbReference type="PROSITE" id="PS50016">
    <property type="entry name" value="ZF_PHD_2"/>
    <property type="match status" value="1"/>
</dbReference>
<keyword evidence="1" id="KW-0597">Phosphoprotein</keyword>
<feature type="compositionally biased region" description="Acidic residues" evidence="11">
    <location>
        <begin position="922"/>
        <end position="934"/>
    </location>
</feature>
<dbReference type="PROSITE" id="PS00633">
    <property type="entry name" value="BROMODOMAIN_1"/>
    <property type="match status" value="1"/>
</dbReference>
<dbReference type="GO" id="GO:0006357">
    <property type="term" value="P:regulation of transcription by RNA polymerase II"/>
    <property type="evidence" value="ECO:0007669"/>
    <property type="project" value="TreeGrafter"/>
</dbReference>
<dbReference type="GO" id="GO:0008270">
    <property type="term" value="F:zinc ion binding"/>
    <property type="evidence" value="ECO:0007669"/>
    <property type="project" value="UniProtKB-KW"/>
</dbReference>
<dbReference type="Pfam" id="PF00439">
    <property type="entry name" value="Bromodomain"/>
    <property type="match status" value="1"/>
</dbReference>
<organism evidence="16 17">
    <name type="scientific">Steccherinum ochraceum</name>
    <dbReference type="NCBI Taxonomy" id="92696"/>
    <lineage>
        <taxon>Eukaryota</taxon>
        <taxon>Fungi</taxon>
        <taxon>Dikarya</taxon>
        <taxon>Basidiomycota</taxon>
        <taxon>Agaricomycotina</taxon>
        <taxon>Agaricomycetes</taxon>
        <taxon>Polyporales</taxon>
        <taxon>Steccherinaceae</taxon>
        <taxon>Steccherinum</taxon>
    </lineage>
</organism>
<evidence type="ECO:0000256" key="5">
    <source>
        <dbReference type="ARBA" id="ARBA00022833"/>
    </source>
</evidence>
<dbReference type="Proteomes" id="UP000292702">
    <property type="component" value="Unassembled WGS sequence"/>
</dbReference>
<feature type="domain" description="PHD-type" evidence="13">
    <location>
        <begin position="130"/>
        <end position="180"/>
    </location>
</feature>
<dbReference type="CDD" id="cd05839">
    <property type="entry name" value="PWWP_BRPF"/>
    <property type="match status" value="1"/>
</dbReference>
<dbReference type="InterPro" id="IPR036427">
    <property type="entry name" value="Bromodomain-like_sf"/>
</dbReference>
<dbReference type="PRINTS" id="PR00503">
    <property type="entry name" value="BROMODOMAIN"/>
</dbReference>
<keyword evidence="17" id="KW-1185">Reference proteome</keyword>
<evidence type="ECO:0000259" key="13">
    <source>
        <dbReference type="PROSITE" id="PS50016"/>
    </source>
</evidence>
<gene>
    <name evidence="16" type="primary">NTO1</name>
    <name evidence="16" type="ORF">EIP91_008987</name>
</gene>
<feature type="compositionally biased region" description="Pro residues" evidence="11">
    <location>
        <begin position="708"/>
        <end position="719"/>
    </location>
</feature>
<dbReference type="InterPro" id="IPR001965">
    <property type="entry name" value="Znf_PHD"/>
</dbReference>
<feature type="domain" description="PHD-type" evidence="15">
    <location>
        <begin position="184"/>
        <end position="298"/>
    </location>
</feature>
<dbReference type="InterPro" id="IPR050701">
    <property type="entry name" value="Histone_Mod_Regulator"/>
</dbReference>
<evidence type="ECO:0000256" key="2">
    <source>
        <dbReference type="ARBA" id="ARBA00022723"/>
    </source>
</evidence>
<evidence type="ECO:0000256" key="1">
    <source>
        <dbReference type="ARBA" id="ARBA00022553"/>
    </source>
</evidence>
<feature type="compositionally biased region" description="Polar residues" evidence="11">
    <location>
        <begin position="327"/>
        <end position="336"/>
    </location>
</feature>
<dbReference type="Pfam" id="PF10513">
    <property type="entry name" value="EPL1"/>
    <property type="match status" value="1"/>
</dbReference>
<name>A0A4R0R286_9APHY</name>
<feature type="compositionally biased region" description="Polar residues" evidence="11">
    <location>
        <begin position="795"/>
        <end position="814"/>
    </location>
</feature>
<keyword evidence="6" id="KW-0007">Acetylation</keyword>
<dbReference type="SMART" id="SM00297">
    <property type="entry name" value="BROMO"/>
    <property type="match status" value="1"/>
</dbReference>
<dbReference type="CDD" id="cd15492">
    <property type="entry name" value="PHD_BRPF_JADE_like"/>
    <property type="match status" value="1"/>
</dbReference>
<feature type="domain" description="PWWP" evidence="14">
    <location>
        <begin position="1193"/>
        <end position="1264"/>
    </location>
</feature>
<evidence type="ECO:0000256" key="10">
    <source>
        <dbReference type="PROSITE-ProRule" id="PRU00146"/>
    </source>
</evidence>
<accession>A0A4R0R286</accession>
<feature type="compositionally biased region" description="Basic and acidic residues" evidence="11">
    <location>
        <begin position="20"/>
        <end position="29"/>
    </location>
</feature>
<dbReference type="Pfam" id="PF13831">
    <property type="entry name" value="PHD_2"/>
    <property type="match status" value="1"/>
</dbReference>
<evidence type="ECO:0000256" key="8">
    <source>
        <dbReference type="ARBA" id="ARBA00023242"/>
    </source>
</evidence>
<dbReference type="PANTHER" id="PTHR13793:SF107">
    <property type="entry name" value="BROMODOMAIN-CONTAINING PROTEIN HOMOLOG"/>
    <property type="match status" value="1"/>
</dbReference>
<dbReference type="InterPro" id="IPR019787">
    <property type="entry name" value="Znf_PHD-finger"/>
</dbReference>
<dbReference type="PROSITE" id="PS50014">
    <property type="entry name" value="BROMODOMAIN_2"/>
    <property type="match status" value="1"/>
</dbReference>
<dbReference type="PROSITE" id="PS51805">
    <property type="entry name" value="EPHD"/>
    <property type="match status" value="1"/>
</dbReference>
<dbReference type="InterPro" id="IPR019542">
    <property type="entry name" value="Enhancer_polycomb-like_N"/>
</dbReference>